<name>A0A0E2H6F2_9FIRM</name>
<dbReference type="EMBL" id="AGYR01000042">
    <property type="protein sequence ID" value="ENZ11534.1"/>
    <property type="molecule type" value="Genomic_DNA"/>
</dbReference>
<dbReference type="AlphaFoldDB" id="A0A0E2H6F2"/>
<organism evidence="1 2">
    <name type="scientific">[Clostridium] clostridioforme 90A8</name>
    <dbReference type="NCBI Taxonomy" id="999408"/>
    <lineage>
        <taxon>Bacteria</taxon>
        <taxon>Bacillati</taxon>
        <taxon>Bacillota</taxon>
        <taxon>Clostridia</taxon>
        <taxon>Lachnospirales</taxon>
        <taxon>Lachnospiraceae</taxon>
        <taxon>Enterocloster</taxon>
    </lineage>
</organism>
<dbReference type="Proteomes" id="UP000013085">
    <property type="component" value="Unassembled WGS sequence"/>
</dbReference>
<evidence type="ECO:0000313" key="1">
    <source>
        <dbReference type="EMBL" id="ENZ11534.1"/>
    </source>
</evidence>
<dbReference type="HOGENOM" id="CLU_2664590_0_0_9"/>
<gene>
    <name evidence="1" type="ORF">HMPREF1090_03889</name>
</gene>
<reference evidence="1 2" key="1">
    <citation type="submission" date="2013-01" db="EMBL/GenBank/DDBJ databases">
        <title>The Genome Sequence of Clostridium clostridioforme 90A8.</title>
        <authorList>
            <consortium name="The Broad Institute Genome Sequencing Platform"/>
            <person name="Earl A."/>
            <person name="Ward D."/>
            <person name="Feldgarden M."/>
            <person name="Gevers D."/>
            <person name="Courvalin P."/>
            <person name="Lambert T."/>
            <person name="Walker B."/>
            <person name="Young S.K."/>
            <person name="Zeng Q."/>
            <person name="Gargeya S."/>
            <person name="Fitzgerald M."/>
            <person name="Haas B."/>
            <person name="Abouelleil A."/>
            <person name="Alvarado L."/>
            <person name="Arachchi H.M."/>
            <person name="Berlin A.M."/>
            <person name="Chapman S.B."/>
            <person name="Dewar J."/>
            <person name="Goldberg J."/>
            <person name="Griggs A."/>
            <person name="Gujja S."/>
            <person name="Hansen M."/>
            <person name="Howarth C."/>
            <person name="Imamovic A."/>
            <person name="Larimer J."/>
            <person name="McCowan C."/>
            <person name="Murphy C."/>
            <person name="Neiman D."/>
            <person name="Pearson M."/>
            <person name="Priest M."/>
            <person name="Roberts A."/>
            <person name="Saif S."/>
            <person name="Shea T."/>
            <person name="Sisk P."/>
            <person name="Sykes S."/>
            <person name="Wortman J."/>
            <person name="Nusbaum C."/>
            <person name="Birren B."/>
        </authorList>
    </citation>
    <scope>NUCLEOTIDE SEQUENCE [LARGE SCALE GENOMIC DNA]</scope>
    <source>
        <strain evidence="1 2">90A8</strain>
    </source>
</reference>
<sequence>MELLKDAIGSSLRKGDAYTRYGSRHYILLLTKINKESCSIIFQRIESAYNKVPGSRGELWYHVTMTQELEKTMLE</sequence>
<dbReference type="PATRIC" id="fig|999408.3.peg.4151"/>
<proteinExistence type="predicted"/>
<protein>
    <recommendedName>
        <fullName evidence="3">GGDEF domain-containing protein</fullName>
    </recommendedName>
</protein>
<comment type="caution">
    <text evidence="1">The sequence shown here is derived from an EMBL/GenBank/DDBJ whole genome shotgun (WGS) entry which is preliminary data.</text>
</comment>
<evidence type="ECO:0000313" key="2">
    <source>
        <dbReference type="Proteomes" id="UP000013085"/>
    </source>
</evidence>
<evidence type="ECO:0008006" key="3">
    <source>
        <dbReference type="Google" id="ProtNLM"/>
    </source>
</evidence>
<accession>A0A0E2H6F2</accession>